<proteinExistence type="predicted"/>
<sequence length="652" mass="76285">MDEVYDLHRHTDCVIFYIGDNTIVHNSFSISRRDAHYSPIYTNEIFIVYNTKKKSYALWDMVEENEDTVRIYLPREKIYRLFKKGKDGWDQDDRFYSTVVSNFIRLSTEEVIKNSDKKIKDSDAFHYLFVVPSEWEEEFREDFIRPLFMQADLLTEDDHQDRLLFCSDIECMYYYFVNTKHDFDIAIIRNAILGRIITEEENRVLIKLYSISIGSPLFDAPKSVMFPKIIDSNSLSLTTDDVINGIRELIKTKFSFDAQEETIQNIMEELGNDFFNEIVSNEEKDDVEYIMKPFISDRSISELDKHHETHIKSIRPFDICAEISKKLPNNLKNLLPNNLVKEYTLLKFTDAFNYSEIYVNKYISLKSTALSFSFLDENGLVKEIWNHDYFVPGILLRSLGSFFSFSEVSTLNVKNSLFGTEDDLRDIIYASNLAHKDDSSKKLRIATRGERLFSVIQQSFELQFPLKSFFVVAQLYEDYIHLTLNQVVTESSLDEEDQEAIVLQDELIYIPNIYDSLCFSMWNNIIEDITLINLCDTHKEYNDNELLEIFSLENQTEFTNNLQDHISKNLDNTPVTAYNGEVHYEHNQLEAIDGPFFYIPDDYITEVGEIPFTFSIAYEGYTSSLSLAVKYNGTREERLLTALSEPMTLARF</sequence>
<protein>
    <submittedName>
        <fullName evidence="1">Uncharacterized protein</fullName>
    </submittedName>
</protein>
<evidence type="ECO:0000313" key="2">
    <source>
        <dbReference type="Proteomes" id="UP001476247"/>
    </source>
</evidence>
<accession>A0ABP9XKV8</accession>
<organism evidence="1 2">
    <name type="scientific">Helicostylum pulchrum</name>
    <dbReference type="NCBI Taxonomy" id="562976"/>
    <lineage>
        <taxon>Eukaryota</taxon>
        <taxon>Fungi</taxon>
        <taxon>Fungi incertae sedis</taxon>
        <taxon>Mucoromycota</taxon>
        <taxon>Mucoromycotina</taxon>
        <taxon>Mucoromycetes</taxon>
        <taxon>Mucorales</taxon>
        <taxon>Mucorineae</taxon>
        <taxon>Mucoraceae</taxon>
        <taxon>Helicostylum</taxon>
    </lineage>
</organism>
<evidence type="ECO:0000313" key="1">
    <source>
        <dbReference type="EMBL" id="GAA5795435.1"/>
    </source>
</evidence>
<dbReference type="EMBL" id="BAABUJ010000004">
    <property type="protein sequence ID" value="GAA5795435.1"/>
    <property type="molecule type" value="Genomic_DNA"/>
</dbReference>
<comment type="caution">
    <text evidence="1">The sequence shown here is derived from an EMBL/GenBank/DDBJ whole genome shotgun (WGS) entry which is preliminary data.</text>
</comment>
<reference evidence="1 2" key="1">
    <citation type="submission" date="2024-04" db="EMBL/GenBank/DDBJ databases">
        <title>genome sequences of Mucor flavus KT1a and Helicostylum pulchrum KT1b strains isolation_sourced from the surface of a dry-aged beef.</title>
        <authorList>
            <person name="Toyotome T."/>
            <person name="Hosono M."/>
            <person name="Torimaru M."/>
            <person name="Fukuda K."/>
            <person name="Mikami N."/>
        </authorList>
    </citation>
    <scope>NUCLEOTIDE SEQUENCE [LARGE SCALE GENOMIC DNA]</scope>
    <source>
        <strain evidence="1 2">KT1b</strain>
    </source>
</reference>
<keyword evidence="2" id="KW-1185">Reference proteome</keyword>
<gene>
    <name evidence="1" type="ORF">HPULCUR_000793</name>
</gene>
<name>A0ABP9XKV8_9FUNG</name>
<dbReference type="Proteomes" id="UP001476247">
    <property type="component" value="Unassembled WGS sequence"/>
</dbReference>